<dbReference type="InterPro" id="IPR050260">
    <property type="entry name" value="FAD-bd_OxRdtase"/>
</dbReference>
<dbReference type="InterPro" id="IPR004099">
    <property type="entry name" value="Pyr_nucl-diS_OxRdtase_dimer"/>
</dbReference>
<dbReference type="Gene3D" id="3.50.50.60">
    <property type="entry name" value="FAD/NAD(P)-binding domain"/>
    <property type="match status" value="2"/>
</dbReference>
<dbReference type="PROSITE" id="PS50206">
    <property type="entry name" value="RHODANESE_3"/>
    <property type="match status" value="1"/>
</dbReference>
<feature type="domain" description="Rhodanese" evidence="7">
    <location>
        <begin position="472"/>
        <end position="558"/>
    </location>
</feature>
<dbReference type="SUPFAM" id="SSF52821">
    <property type="entry name" value="Rhodanese/Cell cycle control phosphatase"/>
    <property type="match status" value="1"/>
</dbReference>
<evidence type="ECO:0000256" key="5">
    <source>
        <dbReference type="ARBA" id="ARBA00023002"/>
    </source>
</evidence>
<dbReference type="PANTHER" id="PTHR43429">
    <property type="entry name" value="PYRIDINE NUCLEOTIDE-DISULFIDE OXIDOREDUCTASE DOMAIN-CONTAINING"/>
    <property type="match status" value="1"/>
</dbReference>
<keyword evidence="6" id="KW-0676">Redox-active center</keyword>
<evidence type="ECO:0000256" key="2">
    <source>
        <dbReference type="ARBA" id="ARBA00009130"/>
    </source>
</evidence>
<name>A0ABR8S3V1_9MICO</name>
<evidence type="ECO:0000259" key="7">
    <source>
        <dbReference type="PROSITE" id="PS50206"/>
    </source>
</evidence>
<dbReference type="PRINTS" id="PR00368">
    <property type="entry name" value="FADPNR"/>
</dbReference>
<dbReference type="Gene3D" id="3.40.250.10">
    <property type="entry name" value="Rhodanese-like domain"/>
    <property type="match status" value="1"/>
</dbReference>
<comment type="cofactor">
    <cofactor evidence="1">
        <name>FAD</name>
        <dbReference type="ChEBI" id="CHEBI:57692"/>
    </cofactor>
</comment>
<accession>A0ABR8S3V1</accession>
<evidence type="ECO:0000313" key="9">
    <source>
        <dbReference type="Proteomes" id="UP000648352"/>
    </source>
</evidence>
<evidence type="ECO:0000313" key="8">
    <source>
        <dbReference type="EMBL" id="MBD7958165.1"/>
    </source>
</evidence>
<dbReference type="Pfam" id="PF02852">
    <property type="entry name" value="Pyr_redox_dim"/>
    <property type="match status" value="1"/>
</dbReference>
<dbReference type="SMART" id="SM00450">
    <property type="entry name" value="RHOD"/>
    <property type="match status" value="1"/>
</dbReference>
<organism evidence="8 9">
    <name type="scientific">Microbacterium pullorum</name>
    <dbReference type="NCBI Taxonomy" id="2762236"/>
    <lineage>
        <taxon>Bacteria</taxon>
        <taxon>Bacillati</taxon>
        <taxon>Actinomycetota</taxon>
        <taxon>Actinomycetes</taxon>
        <taxon>Micrococcales</taxon>
        <taxon>Microbacteriaceae</taxon>
        <taxon>Microbacterium</taxon>
    </lineage>
</organism>
<reference evidence="8 9" key="1">
    <citation type="submission" date="2020-08" db="EMBL/GenBank/DDBJ databases">
        <title>A Genomic Blueprint of the Chicken Gut Microbiome.</title>
        <authorList>
            <person name="Gilroy R."/>
            <person name="Ravi A."/>
            <person name="Getino M."/>
            <person name="Pursley I."/>
            <person name="Horton D.L."/>
            <person name="Alikhan N.-F."/>
            <person name="Baker D."/>
            <person name="Gharbi K."/>
            <person name="Hall N."/>
            <person name="Watson M."/>
            <person name="Adriaenssens E.M."/>
            <person name="Foster-Nyarko E."/>
            <person name="Jarju S."/>
            <person name="Secka A."/>
            <person name="Antonio M."/>
            <person name="Oren A."/>
            <person name="Chaudhuri R."/>
            <person name="La Ragione R.M."/>
            <person name="Hildebrand F."/>
            <person name="Pallen M.J."/>
        </authorList>
    </citation>
    <scope>NUCLEOTIDE SEQUENCE [LARGE SCALE GENOMIC DNA]</scope>
    <source>
        <strain evidence="8 9">Sa4CUA7</strain>
    </source>
</reference>
<evidence type="ECO:0000256" key="4">
    <source>
        <dbReference type="ARBA" id="ARBA00022827"/>
    </source>
</evidence>
<comment type="caution">
    <text evidence="8">The sequence shown here is derived from an EMBL/GenBank/DDBJ whole genome shotgun (WGS) entry which is preliminary data.</text>
</comment>
<gene>
    <name evidence="8" type="ORF">H9651_10990</name>
</gene>
<dbReference type="EMBL" id="JACSQP010000006">
    <property type="protein sequence ID" value="MBD7958165.1"/>
    <property type="molecule type" value="Genomic_DNA"/>
</dbReference>
<dbReference type="Pfam" id="PF07992">
    <property type="entry name" value="Pyr_redox_2"/>
    <property type="match status" value="1"/>
</dbReference>
<keyword evidence="3" id="KW-0285">Flavoprotein</keyword>
<dbReference type="InterPro" id="IPR016156">
    <property type="entry name" value="FAD/NAD-linked_Rdtase_dimer_sf"/>
</dbReference>
<dbReference type="InterPro" id="IPR036873">
    <property type="entry name" value="Rhodanese-like_dom_sf"/>
</dbReference>
<keyword evidence="9" id="KW-1185">Reference proteome</keyword>
<comment type="similarity">
    <text evidence="2">Belongs to the class-III pyridine nucleotide-disulfide oxidoreductase family.</text>
</comment>
<dbReference type="InterPro" id="IPR023753">
    <property type="entry name" value="FAD/NAD-binding_dom"/>
</dbReference>
<dbReference type="RefSeq" id="WP_191719484.1">
    <property type="nucleotide sequence ID" value="NZ_JACSQP010000006.1"/>
</dbReference>
<dbReference type="Proteomes" id="UP000648352">
    <property type="component" value="Unassembled WGS sequence"/>
</dbReference>
<sequence length="565" mass="59323">MATRIIIIGGVAGGMSAATRLRRLDETAEIIVFERGRYVSFANCGLPYHVGGVIEERSALLLQTPESLRSRFALDVRTEHDVTAIDRDARTVTARDTRTGETMTETYDHLILAMGGTPRQTTPVGDDAPPVVTLRSVEDVDRVTEVLASLPAMTTARAVVMGAGFIGLEATENLVRRGLAVTLVQRGTHALSPLDPEMASPVADELARHGVDLRIATTVEGLTPTGVTLSDGSDIDAQLVIDARGIDPASHLAASAGLRLGPSGGIAVDEHQRTDDPRIFAVGDAAEKTDAVSAEPTLVTMAGLANRHGRAAADVIAWETGHLDAPPAAASPALGTAIVGLFDLTIALVGWSEQRLAAAGRAHRVIHTHPTDHAGYFPGAERMAMKVMVDPGTGLILGAQIVGGHGVDKRIDVIATAMHARLPAVELAQLELAYAPQYASAKDPLNMVGYIADNLASGVADTIQWHELPRAMDAGATLIDVRSPQEYAAGGIAGSVNVPLDALRDGIDALPPGELIVHCQVGQRGHTAARILTQRGRRVRNLDGGYLTWKAGAHASERVGAPIPA</sequence>
<dbReference type="InterPro" id="IPR001763">
    <property type="entry name" value="Rhodanese-like_dom"/>
</dbReference>
<dbReference type="PRINTS" id="PR00411">
    <property type="entry name" value="PNDRDTASEI"/>
</dbReference>
<keyword evidence="4" id="KW-0274">FAD</keyword>
<evidence type="ECO:0000256" key="3">
    <source>
        <dbReference type="ARBA" id="ARBA00022630"/>
    </source>
</evidence>
<evidence type="ECO:0000256" key="6">
    <source>
        <dbReference type="ARBA" id="ARBA00023284"/>
    </source>
</evidence>
<dbReference type="PANTHER" id="PTHR43429:SF1">
    <property type="entry name" value="NAD(P)H SULFUR OXIDOREDUCTASE (COA-DEPENDENT)"/>
    <property type="match status" value="1"/>
</dbReference>
<dbReference type="Pfam" id="PF00581">
    <property type="entry name" value="Rhodanese"/>
    <property type="match status" value="1"/>
</dbReference>
<evidence type="ECO:0000256" key="1">
    <source>
        <dbReference type="ARBA" id="ARBA00001974"/>
    </source>
</evidence>
<proteinExistence type="inferred from homology"/>
<keyword evidence="5" id="KW-0560">Oxidoreductase</keyword>
<dbReference type="SUPFAM" id="SSF51905">
    <property type="entry name" value="FAD/NAD(P)-binding domain"/>
    <property type="match status" value="1"/>
</dbReference>
<dbReference type="SUPFAM" id="SSF55424">
    <property type="entry name" value="FAD/NAD-linked reductases, dimerisation (C-terminal) domain"/>
    <property type="match status" value="1"/>
</dbReference>
<protein>
    <submittedName>
        <fullName evidence="8">FAD-dependent oxidoreductase</fullName>
    </submittedName>
</protein>
<dbReference type="InterPro" id="IPR036188">
    <property type="entry name" value="FAD/NAD-bd_sf"/>
</dbReference>